<feature type="chain" id="PRO_5036380675" description="RxLR effector protein" evidence="2">
    <location>
        <begin position="19"/>
        <end position="65"/>
    </location>
</feature>
<reference evidence="9 10" key="1">
    <citation type="submission" date="2018-08" db="EMBL/GenBank/DDBJ databases">
        <title>Genomic investigation of the strawberry pathogen Phytophthora fragariae indicates pathogenicity is determined by transcriptional variation in three key races.</title>
        <authorList>
            <person name="Adams T.M."/>
            <person name="Armitage A.D."/>
            <person name="Sobczyk M.K."/>
            <person name="Bates H.J."/>
            <person name="Dunwell J.M."/>
            <person name="Nellist C.F."/>
            <person name="Harrison R.J."/>
        </authorList>
    </citation>
    <scope>NUCLEOTIDE SEQUENCE [LARGE SCALE GENOMIC DNA]</scope>
    <source>
        <strain evidence="8 11">BC-1</strain>
        <strain evidence="7 10">NOV-27</strain>
        <strain evidence="6 12">NOV-5</strain>
        <strain evidence="5 13">NOV-71</strain>
        <strain evidence="3 9">NOV-9</strain>
        <strain evidence="4 14">ONT-3</strain>
    </source>
</reference>
<keyword evidence="2" id="KW-0732">Signal</keyword>
<dbReference type="EMBL" id="QXGA01000229">
    <property type="protein sequence ID" value="KAE9149624.1"/>
    <property type="molecule type" value="Genomic_DNA"/>
</dbReference>
<dbReference type="Proteomes" id="UP000440367">
    <property type="component" value="Unassembled WGS sequence"/>
</dbReference>
<evidence type="ECO:0000313" key="9">
    <source>
        <dbReference type="Proteomes" id="UP000429523"/>
    </source>
</evidence>
<evidence type="ECO:0008006" key="15">
    <source>
        <dbReference type="Google" id="ProtNLM"/>
    </source>
</evidence>
<evidence type="ECO:0000313" key="6">
    <source>
        <dbReference type="EMBL" id="KAE9149624.1"/>
    </source>
</evidence>
<evidence type="ECO:0000313" key="3">
    <source>
        <dbReference type="EMBL" id="KAE8944339.1"/>
    </source>
</evidence>
<dbReference type="Proteomes" id="UP000488956">
    <property type="component" value="Unassembled WGS sequence"/>
</dbReference>
<dbReference type="EMBL" id="QXFX01000223">
    <property type="protein sequence ID" value="KAE9124953.1"/>
    <property type="molecule type" value="Genomic_DNA"/>
</dbReference>
<evidence type="ECO:0000256" key="2">
    <source>
        <dbReference type="SAM" id="SignalP"/>
    </source>
</evidence>
<sequence>MITSMLAMFSFLLGFIMASSPTPDRKHGLYRQPFSYSIPRYTMHPYQKDGRDHSKHGQPNMVNQT</sequence>
<dbReference type="Proteomes" id="UP000433483">
    <property type="component" value="Unassembled WGS sequence"/>
</dbReference>
<keyword evidence="10" id="KW-1185">Reference proteome</keyword>
<evidence type="ECO:0000313" key="7">
    <source>
        <dbReference type="EMBL" id="KAE9222847.1"/>
    </source>
</evidence>
<protein>
    <recommendedName>
        <fullName evidence="15">RxLR effector protein</fullName>
    </recommendedName>
</protein>
<dbReference type="AlphaFoldDB" id="A0A6A3UHP6"/>
<evidence type="ECO:0000313" key="8">
    <source>
        <dbReference type="EMBL" id="KAE9247634.1"/>
    </source>
</evidence>
<evidence type="ECO:0000313" key="14">
    <source>
        <dbReference type="Proteomes" id="UP000488956"/>
    </source>
</evidence>
<dbReference type="EMBL" id="QXGB01000245">
    <property type="protein sequence ID" value="KAE9222847.1"/>
    <property type="molecule type" value="Genomic_DNA"/>
</dbReference>
<evidence type="ECO:0000313" key="11">
    <source>
        <dbReference type="Proteomes" id="UP000440367"/>
    </source>
</evidence>
<evidence type="ECO:0000313" key="10">
    <source>
        <dbReference type="Proteomes" id="UP000433483"/>
    </source>
</evidence>
<dbReference type="EMBL" id="QXGF01000209">
    <property type="protein sequence ID" value="KAE8944339.1"/>
    <property type="molecule type" value="Genomic_DNA"/>
</dbReference>
<evidence type="ECO:0000313" key="13">
    <source>
        <dbReference type="Proteomes" id="UP000441208"/>
    </source>
</evidence>
<proteinExistence type="predicted"/>
<accession>A0A6A3UHP6</accession>
<name>A0A6A3UHP6_9STRA</name>
<comment type="caution">
    <text evidence="6">The sequence shown here is derived from an EMBL/GenBank/DDBJ whole genome shotgun (WGS) entry which is preliminary data.</text>
</comment>
<evidence type="ECO:0000313" key="5">
    <source>
        <dbReference type="EMBL" id="KAE9127290.1"/>
    </source>
</evidence>
<dbReference type="Proteomes" id="UP000441208">
    <property type="component" value="Unassembled WGS sequence"/>
</dbReference>
<dbReference type="EMBL" id="QXGD01000211">
    <property type="protein sequence ID" value="KAE9247634.1"/>
    <property type="molecule type" value="Genomic_DNA"/>
</dbReference>
<dbReference type="EMBL" id="QXFZ01000201">
    <property type="protein sequence ID" value="KAE9127290.1"/>
    <property type="molecule type" value="Genomic_DNA"/>
</dbReference>
<feature type="region of interest" description="Disordered" evidence="1">
    <location>
        <begin position="45"/>
        <end position="65"/>
    </location>
</feature>
<dbReference type="Proteomes" id="UP000429523">
    <property type="component" value="Unassembled WGS sequence"/>
</dbReference>
<evidence type="ECO:0000256" key="1">
    <source>
        <dbReference type="SAM" id="MobiDB-lite"/>
    </source>
</evidence>
<feature type="signal peptide" evidence="2">
    <location>
        <begin position="1"/>
        <end position="18"/>
    </location>
</feature>
<organism evidence="6 12">
    <name type="scientific">Phytophthora fragariae</name>
    <dbReference type="NCBI Taxonomy" id="53985"/>
    <lineage>
        <taxon>Eukaryota</taxon>
        <taxon>Sar</taxon>
        <taxon>Stramenopiles</taxon>
        <taxon>Oomycota</taxon>
        <taxon>Peronosporomycetes</taxon>
        <taxon>Peronosporales</taxon>
        <taxon>Peronosporaceae</taxon>
        <taxon>Phytophthora</taxon>
    </lineage>
</organism>
<evidence type="ECO:0000313" key="4">
    <source>
        <dbReference type="EMBL" id="KAE9124953.1"/>
    </source>
</evidence>
<dbReference type="Proteomes" id="UP000440732">
    <property type="component" value="Unassembled WGS sequence"/>
</dbReference>
<evidence type="ECO:0000313" key="12">
    <source>
        <dbReference type="Proteomes" id="UP000440732"/>
    </source>
</evidence>
<gene>
    <name evidence="8" type="ORF">PF002_g6170</name>
    <name evidence="7" type="ORF">PF005_g6526</name>
    <name evidence="6" type="ORF">PF006_g5895</name>
    <name evidence="5" type="ORF">PF007_g5653</name>
    <name evidence="3" type="ORF">PF009_g5980</name>
    <name evidence="4" type="ORF">PF010_g5806</name>
</gene>